<reference evidence="1 2" key="1">
    <citation type="submission" date="2024-04" db="EMBL/GenBank/DDBJ databases">
        <title>Draft genome sequence of Pseudophaeobacter arcticus NBRC 116598.</title>
        <authorList>
            <person name="Miyakawa T."/>
            <person name="Kusuya Y."/>
            <person name="Miura T."/>
        </authorList>
    </citation>
    <scope>NUCLEOTIDE SEQUENCE [LARGE SCALE GENOMIC DNA]</scope>
    <source>
        <strain evidence="1 2">SU-CL00105</strain>
    </source>
</reference>
<accession>A0ABQ0AIB0</accession>
<dbReference type="Proteomes" id="UP001441944">
    <property type="component" value="Unassembled WGS sequence"/>
</dbReference>
<dbReference type="EMBL" id="BAABWU010000002">
    <property type="protein sequence ID" value="GAA6195616.1"/>
    <property type="molecule type" value="Genomic_DNA"/>
</dbReference>
<sequence>MPKVKPVREPAARALCKLEGLEPNITMEGAPMWCSFLPEVDAVLRAALKPECWGALKDTSDELEAEHLQKPLNTL</sequence>
<keyword evidence="2" id="KW-1185">Reference proteome</keyword>
<organism evidence="1 2">
    <name type="scientific">Pseudophaeobacter arcticus</name>
    <dbReference type="NCBI Taxonomy" id="385492"/>
    <lineage>
        <taxon>Bacteria</taxon>
        <taxon>Pseudomonadati</taxon>
        <taxon>Pseudomonadota</taxon>
        <taxon>Alphaproteobacteria</taxon>
        <taxon>Rhodobacterales</taxon>
        <taxon>Paracoccaceae</taxon>
        <taxon>Pseudophaeobacter</taxon>
    </lineage>
</organism>
<proteinExistence type="predicted"/>
<comment type="caution">
    <text evidence="1">The sequence shown here is derived from an EMBL/GenBank/DDBJ whole genome shotgun (WGS) entry which is preliminary data.</text>
</comment>
<evidence type="ECO:0000313" key="2">
    <source>
        <dbReference type="Proteomes" id="UP001441944"/>
    </source>
</evidence>
<evidence type="ECO:0000313" key="1">
    <source>
        <dbReference type="EMBL" id="GAA6195616.1"/>
    </source>
</evidence>
<gene>
    <name evidence="1" type="ORF">NBRC116598_10600</name>
</gene>
<name>A0ABQ0AIB0_9RHOB</name>
<protein>
    <submittedName>
        <fullName evidence="1">Uncharacterized protein</fullName>
    </submittedName>
</protein>